<dbReference type="InterPro" id="IPR032816">
    <property type="entry name" value="VTT_dom"/>
</dbReference>
<evidence type="ECO:0000313" key="4">
    <source>
        <dbReference type="Proteomes" id="UP001408789"/>
    </source>
</evidence>
<feature type="transmembrane region" description="Helical" evidence="1">
    <location>
        <begin position="63"/>
        <end position="91"/>
    </location>
</feature>
<accession>A0AAP0DR71</accession>
<keyword evidence="4" id="KW-1185">Reference proteome</keyword>
<feature type="transmembrane region" description="Helical" evidence="1">
    <location>
        <begin position="225"/>
        <end position="245"/>
    </location>
</feature>
<feature type="transmembrane region" description="Helical" evidence="1">
    <location>
        <begin position="112"/>
        <end position="129"/>
    </location>
</feature>
<name>A0AAP0DR71_9ASTR</name>
<gene>
    <name evidence="3" type="ORF">SSX86_001378</name>
</gene>
<keyword evidence="1" id="KW-0472">Membrane</keyword>
<evidence type="ECO:0000259" key="2">
    <source>
        <dbReference type="Pfam" id="PF09335"/>
    </source>
</evidence>
<dbReference type="PANTHER" id="PTHR46431:SF7">
    <property type="entry name" value="SNARE ASSOCIATED GOLGI PROTEIN FAMILY"/>
    <property type="match status" value="1"/>
</dbReference>
<organism evidence="3 4">
    <name type="scientific">Deinandra increscens subsp. villosa</name>
    <dbReference type="NCBI Taxonomy" id="3103831"/>
    <lineage>
        <taxon>Eukaryota</taxon>
        <taxon>Viridiplantae</taxon>
        <taxon>Streptophyta</taxon>
        <taxon>Embryophyta</taxon>
        <taxon>Tracheophyta</taxon>
        <taxon>Spermatophyta</taxon>
        <taxon>Magnoliopsida</taxon>
        <taxon>eudicotyledons</taxon>
        <taxon>Gunneridae</taxon>
        <taxon>Pentapetalae</taxon>
        <taxon>asterids</taxon>
        <taxon>campanulids</taxon>
        <taxon>Asterales</taxon>
        <taxon>Asteraceae</taxon>
        <taxon>Asteroideae</taxon>
        <taxon>Heliantheae alliance</taxon>
        <taxon>Madieae</taxon>
        <taxon>Madiinae</taxon>
        <taxon>Deinandra</taxon>
    </lineage>
</organism>
<feature type="domain" description="VTT" evidence="2">
    <location>
        <begin position="128"/>
        <end position="248"/>
    </location>
</feature>
<feature type="transmembrane region" description="Helical" evidence="1">
    <location>
        <begin position="265"/>
        <end position="289"/>
    </location>
</feature>
<dbReference type="AlphaFoldDB" id="A0AAP0DR71"/>
<comment type="caution">
    <text evidence="3">The sequence shown here is derived from an EMBL/GenBank/DDBJ whole genome shotgun (WGS) entry which is preliminary data.</text>
</comment>
<keyword evidence="1" id="KW-1133">Transmembrane helix</keyword>
<protein>
    <recommendedName>
        <fullName evidence="2">VTT domain-containing protein</fullName>
    </recommendedName>
</protein>
<dbReference type="Proteomes" id="UP001408789">
    <property type="component" value="Unassembled WGS sequence"/>
</dbReference>
<feature type="transmembrane region" description="Helical" evidence="1">
    <location>
        <begin position="141"/>
        <end position="164"/>
    </location>
</feature>
<reference evidence="3 4" key="1">
    <citation type="submission" date="2024-04" db="EMBL/GenBank/DDBJ databases">
        <title>The reference genome of an endangered Asteraceae, Deinandra increscens subsp. villosa, native to the Central Coast of California.</title>
        <authorList>
            <person name="Guilliams M."/>
            <person name="Hasenstab-Lehman K."/>
            <person name="Meyer R."/>
            <person name="Mcevoy S."/>
        </authorList>
    </citation>
    <scope>NUCLEOTIDE SEQUENCE [LARGE SCALE GENOMIC DNA]</scope>
    <source>
        <tissue evidence="3">Leaf</tissue>
    </source>
</reference>
<sequence>MKYEEKDVVTLLKIAIEDPGDDYVILSEPEGLGGGGGGGGGSQPSCSSSRGGGNVGGGFWCCIWWWAKIVLVLMFLAVLGVCFFLWIGPFIMDKEVIPILNWETETFSKPELGVLIFASVALFPTIFLPSTPSMWVAGMSFGYGFGFLLIIGGVTIGASLPYFLGSLFYHKIQGWLERYPKKASILKLAGEGSWFNQFRAVTLLRISPFPYIVYNYCAVATDVKFFPYLLGTLLGMIPEIFVAIYTGIMIRTLADASYDQRSLSASQIICTVFGFLLTVATTVVVTVYAKRRLSELQIDEEQLLLQYGRGLADGGGGVAESGGSVVVVNLPGGGRWV</sequence>
<evidence type="ECO:0000313" key="3">
    <source>
        <dbReference type="EMBL" id="KAK9079705.1"/>
    </source>
</evidence>
<dbReference type="EMBL" id="JBCNJP010000003">
    <property type="protein sequence ID" value="KAK9079705.1"/>
    <property type="molecule type" value="Genomic_DNA"/>
</dbReference>
<dbReference type="Pfam" id="PF09335">
    <property type="entry name" value="VTT_dom"/>
    <property type="match status" value="1"/>
</dbReference>
<dbReference type="PANTHER" id="PTHR46431">
    <property type="entry name" value="EXPRESSED PROTEIN"/>
    <property type="match status" value="1"/>
</dbReference>
<evidence type="ECO:0000256" key="1">
    <source>
        <dbReference type="SAM" id="Phobius"/>
    </source>
</evidence>
<proteinExistence type="predicted"/>
<keyword evidence="1" id="KW-0812">Transmembrane</keyword>